<dbReference type="SUPFAM" id="SSF63748">
    <property type="entry name" value="Tudor/PWWP/MBT"/>
    <property type="match status" value="4"/>
</dbReference>
<dbReference type="PANTHER" id="PTHR16442:SF1">
    <property type="entry name" value="RING FINGER PROTEIN 17"/>
    <property type="match status" value="1"/>
</dbReference>
<proteinExistence type="evidence at transcript level"/>
<accession>A0A2K9QLA3</accession>
<feature type="domain" description="Tudor" evidence="2">
    <location>
        <begin position="1122"/>
        <end position="1179"/>
    </location>
</feature>
<sequence>MDRGGVSGLQQDSRIIGLIYTVKMNKMKSVRSDRPKNSRRNKFSFSTDDNTNTEDIQQPANIENEVAEVLVRAAENLAQLEHIRETLKTGLAEQVKRDTARLDMEIKQVTDAAVHIIQEWRDVQLSQLTKLEAHFFTTQEEVRHVQERITALETAMQMAREVRHVPLLEQYCTLNKVLETLQAPVDDQSFDMKCITVDSGVSLPESPPKGLQSENSTIRSQQQHAEDSNSIPPSGNQLCIPEKQGPESAVANGSLLQGPHPHPGPCHSPGLDDPDIIIEEFIEEEQEHASLTIQTLARKKKTDIYFAPPTGPELADDKWRLCKRRKNRYIGNKRIVTFWVMVSHIVNPSNFYIHYMSEKKERECLSKILNYLCSKDDNYFTSQDTVKTGSMIFVKSKEKHWFRAVVVEIVSNGCVEVDKACPVIHLARVRVFCSDYGLTQSITIQSEKGTTESVLKTVNEHLRKFDFEAEEKLRHFAPQAIKCSLKGLVPYDLTKGWSKEAQVEFSRVVGSEVIEMRTLGQDGDSLLVDLRKVTCQSSDVPLSIREFLVFIEVARFYSPLTLDRKPLQYYPPVYPKINTPLCAAVSHINTPADFYIDLVDNMESFLLSSKLQACYSLTSVIGDDDHNIYCPVIGQACVARYDDGLWQRAQVLGHPGDRKVEVLYVDLGSKEILPVSDLRKIKDEFFALPSKAIPCCLSGVIPLDGQTWSDACMNRFISLARQNVVTVKATGRVPKTERLPVALFCSSLDGTVSSIAELLVSEGLACFKEGCKPEHAHPLGFEPAIWDPPLTLSSEPELVDIQPDLWLPSQLKDLKVRVSHVNSPSSFYVQLTQYDSQLKRMCELVKECALKEPKDVVWKADMYCAAHINGVWERGQISSDVTSSSIVEVKRCDYGNTVNVHVSNLRPLLSSLMGSLALECTLTDISPTGGKSTWTATACDLFSYYLTGASAVMTVKEVTDQRPLPVTLFCSNKKGQFLSIADFLLSEGLALRERKARDAAIHKPKETDVQPPVSETQMDGSSEKKIKTNHPVPSLIPFPSLTSTFATPKPAPCSILSAEKVATQLYHPPELPCLGHIRINVSAIGEDGLIYVRTQNAVSQLEQLRVRIQQNLKTLPRPKPYTWKSVLGCAVIGPDMLWYRGQVLEVLGGHVKVQYVDYGLVENIPVVHVYPRLLCDDIPQLCMPCQLHSINPVGGKWQPDAVVFLREMLLDRCVDMQVTELPSNRRGPLTVELFLDGMSVSRILCHHRHATMDRTFSTLKENPVIPSPPLLDVWDIDTEGLKDTAEPILGPFVSTNLPQGRVEFPVRVKHLLTPNELFLWSLEETADVKVNGETLAEALARINANIHSLPKLTNFPPGCPCLAEYSDGTYYRAKLIKITSVEPVRILVSMLTLALTTLYRPASCVRSLLS</sequence>
<dbReference type="Gene3D" id="2.30.30.140">
    <property type="match status" value="5"/>
</dbReference>
<feature type="region of interest" description="Disordered" evidence="1">
    <location>
        <begin position="28"/>
        <end position="55"/>
    </location>
</feature>
<dbReference type="InterPro" id="IPR002999">
    <property type="entry name" value="Tudor"/>
</dbReference>
<dbReference type="InterPro" id="IPR035437">
    <property type="entry name" value="SNase_OB-fold_sf"/>
</dbReference>
<evidence type="ECO:0000256" key="1">
    <source>
        <dbReference type="SAM" id="MobiDB-lite"/>
    </source>
</evidence>
<dbReference type="PANTHER" id="PTHR16442">
    <property type="entry name" value="RING FINGER PROTEIN 17"/>
    <property type="match status" value="1"/>
</dbReference>
<evidence type="ECO:0000313" key="3">
    <source>
        <dbReference type="EMBL" id="AUR33463.1"/>
    </source>
</evidence>
<feature type="region of interest" description="Disordered" evidence="1">
    <location>
        <begin position="201"/>
        <end position="270"/>
    </location>
</feature>
<dbReference type="Pfam" id="PF00567">
    <property type="entry name" value="TUDOR"/>
    <property type="match status" value="4"/>
</dbReference>
<protein>
    <submittedName>
        <fullName evidence="3">Ring finger protein 17</fullName>
    </submittedName>
</protein>
<evidence type="ECO:0000259" key="2">
    <source>
        <dbReference type="PROSITE" id="PS50304"/>
    </source>
</evidence>
<feature type="domain" description="Tudor" evidence="2">
    <location>
        <begin position="857"/>
        <end position="915"/>
    </location>
</feature>
<dbReference type="SMART" id="SM00333">
    <property type="entry name" value="TUDOR"/>
    <property type="match status" value="3"/>
</dbReference>
<feature type="region of interest" description="Disordered" evidence="1">
    <location>
        <begin position="1000"/>
        <end position="1029"/>
    </location>
</feature>
<feature type="compositionally biased region" description="Polar residues" evidence="1">
    <location>
        <begin position="212"/>
        <end position="237"/>
    </location>
</feature>
<dbReference type="EMBL" id="KY421606">
    <property type="protein sequence ID" value="AUR33463.1"/>
    <property type="molecule type" value="mRNA"/>
</dbReference>
<name>A0A2K9QLA3_MONAL</name>
<feature type="domain" description="Tudor" evidence="2">
    <location>
        <begin position="630"/>
        <end position="688"/>
    </location>
</feature>
<reference evidence="3" key="1">
    <citation type="submission" date="2017-01" db="EMBL/GenBank/DDBJ databases">
        <title>Expansion of two multi-Tudor members and contraction of two mono-Tudor members in fish.</title>
        <authorList>
            <person name="Chen F."/>
            <person name="Luo M."/>
            <person name="Lai F."/>
            <person name="Yi M."/>
            <person name="Yu C."/>
            <person name="Cheng H."/>
            <person name="Zhou R."/>
        </authorList>
    </citation>
    <scope>NUCLEOTIDE SEQUENCE</scope>
</reference>
<dbReference type="Gene3D" id="2.40.50.90">
    <property type="match status" value="4"/>
</dbReference>
<dbReference type="PROSITE" id="PS50304">
    <property type="entry name" value="TUDOR"/>
    <property type="match status" value="3"/>
</dbReference>
<organism evidence="3">
    <name type="scientific">Monopterus albus</name>
    <name type="common">Swamp eel</name>
    <dbReference type="NCBI Taxonomy" id="43700"/>
    <lineage>
        <taxon>Eukaryota</taxon>
        <taxon>Metazoa</taxon>
        <taxon>Chordata</taxon>
        <taxon>Craniata</taxon>
        <taxon>Vertebrata</taxon>
        <taxon>Euteleostomi</taxon>
        <taxon>Actinopterygii</taxon>
        <taxon>Neopterygii</taxon>
        <taxon>Teleostei</taxon>
        <taxon>Neoteleostei</taxon>
        <taxon>Acanthomorphata</taxon>
        <taxon>Anabantaria</taxon>
        <taxon>Synbranchiformes</taxon>
        <taxon>Synbranchidae</taxon>
        <taxon>Monopterus</taxon>
    </lineage>
</organism>
<feature type="compositionally biased region" description="Polar residues" evidence="1">
    <location>
        <begin position="43"/>
        <end position="55"/>
    </location>
</feature>